<evidence type="ECO:0000256" key="6">
    <source>
        <dbReference type="ARBA" id="ARBA00023143"/>
    </source>
</evidence>
<name>D9SEY5_GALCS</name>
<dbReference type="SUPFAM" id="SSF64518">
    <property type="entry name" value="Phase 1 flagellin"/>
    <property type="match status" value="2"/>
</dbReference>
<dbReference type="GO" id="GO:0005576">
    <property type="term" value="C:extracellular region"/>
    <property type="evidence" value="ECO:0007669"/>
    <property type="project" value="UniProtKB-SubCell"/>
</dbReference>
<feature type="domain" description="Flagellar basal-body/hook protein C-terminal" evidence="8">
    <location>
        <begin position="605"/>
        <end position="644"/>
    </location>
</feature>
<evidence type="ECO:0000313" key="12">
    <source>
        <dbReference type="Proteomes" id="UP000001235"/>
    </source>
</evidence>
<feature type="domain" description="Flagellar hook-associated protein FlgK helical" evidence="10">
    <location>
        <begin position="93"/>
        <end position="328"/>
    </location>
</feature>
<dbReference type="HOGENOM" id="CLU_012762_0_0_4"/>
<keyword evidence="6" id="KW-0975">Bacterial flagellum</keyword>
<keyword evidence="11" id="KW-0966">Cell projection</keyword>
<keyword evidence="12" id="KW-1185">Reference proteome</keyword>
<feature type="domain" description="Flagellar hook-associated protein 1 D2-like" evidence="9">
    <location>
        <begin position="340"/>
        <end position="418"/>
    </location>
</feature>
<dbReference type="Pfam" id="PF00460">
    <property type="entry name" value="Flg_bb_rod"/>
    <property type="match status" value="1"/>
</dbReference>
<dbReference type="STRING" id="395494.Galf_1052"/>
<dbReference type="InterPro" id="IPR002371">
    <property type="entry name" value="FlgK"/>
</dbReference>
<dbReference type="PRINTS" id="PR01005">
    <property type="entry name" value="FLGHOOKAP1"/>
</dbReference>
<dbReference type="InterPro" id="IPR049119">
    <property type="entry name" value="FlgK_D2-like"/>
</dbReference>
<dbReference type="AlphaFoldDB" id="D9SEY5"/>
<dbReference type="GO" id="GO:0005198">
    <property type="term" value="F:structural molecule activity"/>
    <property type="evidence" value="ECO:0007669"/>
    <property type="project" value="InterPro"/>
</dbReference>
<evidence type="ECO:0000256" key="4">
    <source>
        <dbReference type="ARBA" id="ARBA00016244"/>
    </source>
</evidence>
<evidence type="ECO:0000256" key="2">
    <source>
        <dbReference type="ARBA" id="ARBA00004613"/>
    </source>
</evidence>
<evidence type="ECO:0000259" key="10">
    <source>
        <dbReference type="Pfam" id="PF22638"/>
    </source>
</evidence>
<dbReference type="KEGG" id="gca:Galf_1052"/>
<dbReference type="GO" id="GO:0009424">
    <property type="term" value="C:bacterial-type flagellum hook"/>
    <property type="evidence" value="ECO:0007669"/>
    <property type="project" value="InterPro"/>
</dbReference>
<evidence type="ECO:0000313" key="11">
    <source>
        <dbReference type="EMBL" id="ADL55082.1"/>
    </source>
</evidence>
<keyword evidence="11" id="KW-0969">Cilium</keyword>
<organism evidence="11 12">
    <name type="scientific">Gallionella capsiferriformans (strain ES-2)</name>
    <name type="common">Gallionella ferruginea capsiferriformans (strain ES-2)</name>
    <dbReference type="NCBI Taxonomy" id="395494"/>
    <lineage>
        <taxon>Bacteria</taxon>
        <taxon>Pseudomonadati</taxon>
        <taxon>Pseudomonadota</taxon>
        <taxon>Betaproteobacteria</taxon>
        <taxon>Nitrosomonadales</taxon>
        <taxon>Gallionellaceae</taxon>
        <taxon>Gallionella</taxon>
    </lineage>
</organism>
<dbReference type="RefSeq" id="WP_013293022.1">
    <property type="nucleotide sequence ID" value="NC_014394.1"/>
</dbReference>
<dbReference type="NCBIfam" id="TIGR02492">
    <property type="entry name" value="flgK_ends"/>
    <property type="match status" value="1"/>
</dbReference>
<dbReference type="Pfam" id="PF06429">
    <property type="entry name" value="Flg_bbr_C"/>
    <property type="match status" value="1"/>
</dbReference>
<evidence type="ECO:0000259" key="9">
    <source>
        <dbReference type="Pfam" id="PF21158"/>
    </source>
</evidence>
<comment type="subcellular location">
    <subcellularLocation>
        <location evidence="1">Bacterial flagellum</location>
    </subcellularLocation>
    <subcellularLocation>
        <location evidence="2">Secreted</location>
    </subcellularLocation>
</comment>
<dbReference type="Pfam" id="PF21158">
    <property type="entry name" value="flgK_1st_1"/>
    <property type="match status" value="1"/>
</dbReference>
<reference evidence="11 12" key="1">
    <citation type="submission" date="2010-08" db="EMBL/GenBank/DDBJ databases">
        <title>Complete sequence of Gallionella capsiferriformans ES-2.</title>
        <authorList>
            <consortium name="US DOE Joint Genome Institute"/>
            <person name="Lucas S."/>
            <person name="Copeland A."/>
            <person name="Lapidus A."/>
            <person name="Cheng J.-F."/>
            <person name="Bruce D."/>
            <person name="Goodwin L."/>
            <person name="Pitluck S."/>
            <person name="Chertkov O."/>
            <person name="Davenport K.W."/>
            <person name="Detter J.C."/>
            <person name="Han C."/>
            <person name="Tapia R."/>
            <person name="Land M."/>
            <person name="Hauser L."/>
            <person name="Chang Y.-J."/>
            <person name="Jeffries C."/>
            <person name="Kyrpides N."/>
            <person name="Ivanova N."/>
            <person name="Mikhailova N."/>
            <person name="Shelobolina E.S."/>
            <person name="Picardal F."/>
            <person name="Roden E."/>
            <person name="Emerson D."/>
            <person name="Woyke T."/>
        </authorList>
    </citation>
    <scope>NUCLEOTIDE SEQUENCE [LARGE SCALE GENOMIC DNA]</scope>
    <source>
        <strain evidence="11 12">ES-2</strain>
    </source>
</reference>
<evidence type="ECO:0000256" key="1">
    <source>
        <dbReference type="ARBA" id="ARBA00004365"/>
    </source>
</evidence>
<sequence>MGSNIYSASLSGMNAAQFALSTTQHNIANANTPGYSRQTMLVNSRAAQATGAGFVGQGVDVTGVVRNYDQFLTTQVRQEQTQASYLSTYLTSMKQIDNMVADPAAGVSPAIQNFFNATNALASNPESIPARQTVLSTAEATVNRFQAMDQRLTDISNSLTTQIASSVQTVNTYATQIATLNNSIKSAIATAQGQQPNDLLDQRDQLVNLLNKEIKVSTQQQTDGSMSVFVGNGQALVVGDQAMALQVVQNPADPSKVDVAYLNNGKSVTMQQSSLQGGNLGAYLTFRDQSLEPARNALGRVALGLATNINQQNQMGLDLNGALGASIFKDVLPRVDKGLNNAGAGVLTATISNMAAVTTSDYQLKFDGANYTMTRMADNQLTNLGTAASVMPLTQVVDGVSVVIPAGMFAGDSFLIRPVANAARDMGVLTTDPTKLATAAPMISTTATTNTGTGVITAGSVNTPLPLNANLQVPVTITFTSATSYTVTGALPAVAGAVAYTEGVPITYNGWTATITGTPAAGDVFNVKSNTTATGDNRNALLMAALQTQNLLASSGGVGANATTNLQGAYSQFVGSIGAKTQELLVTSTAQDAMVTQTVATQQSVSGVNLDEEAANLLRYQRAYQAAAKAMQIANTMFDSLLTLGR</sequence>
<dbReference type="InterPro" id="IPR053927">
    <property type="entry name" value="FlgK_helical"/>
</dbReference>
<dbReference type="InterPro" id="IPR001444">
    <property type="entry name" value="Flag_bb_rod_N"/>
</dbReference>
<evidence type="ECO:0000256" key="5">
    <source>
        <dbReference type="ARBA" id="ARBA00022525"/>
    </source>
</evidence>
<dbReference type="InterPro" id="IPR010930">
    <property type="entry name" value="Flg_bb/hook_C_dom"/>
</dbReference>
<dbReference type="PANTHER" id="PTHR30033">
    <property type="entry name" value="FLAGELLAR HOOK-ASSOCIATED PROTEIN 1"/>
    <property type="match status" value="1"/>
</dbReference>
<evidence type="ECO:0000256" key="3">
    <source>
        <dbReference type="ARBA" id="ARBA00009677"/>
    </source>
</evidence>
<evidence type="ECO:0000259" key="8">
    <source>
        <dbReference type="Pfam" id="PF06429"/>
    </source>
</evidence>
<comment type="similarity">
    <text evidence="3">Belongs to the flagella basal body rod proteins family.</text>
</comment>
<feature type="domain" description="Flagellar basal body rod protein N-terminal" evidence="7">
    <location>
        <begin position="10"/>
        <end position="35"/>
    </location>
</feature>
<proteinExistence type="inferred from homology"/>
<keyword evidence="11" id="KW-0282">Flagellum</keyword>
<dbReference type="GO" id="GO:0044780">
    <property type="term" value="P:bacterial-type flagellum assembly"/>
    <property type="evidence" value="ECO:0007669"/>
    <property type="project" value="InterPro"/>
</dbReference>
<dbReference type="Pfam" id="PF22638">
    <property type="entry name" value="FlgK_D1"/>
    <property type="match status" value="1"/>
</dbReference>
<evidence type="ECO:0000259" key="7">
    <source>
        <dbReference type="Pfam" id="PF00460"/>
    </source>
</evidence>
<dbReference type="eggNOG" id="COG1256">
    <property type="taxonomic scope" value="Bacteria"/>
</dbReference>
<keyword evidence="5" id="KW-0964">Secreted</keyword>
<gene>
    <name evidence="11" type="ordered locus">Galf_1052</name>
</gene>
<dbReference type="OrthoDB" id="9802553at2"/>
<dbReference type="EMBL" id="CP002159">
    <property type="protein sequence ID" value="ADL55082.1"/>
    <property type="molecule type" value="Genomic_DNA"/>
</dbReference>
<accession>D9SEY5</accession>
<protein>
    <recommendedName>
        <fullName evidence="4">Flagellar hook-associated protein 1</fullName>
    </recommendedName>
</protein>
<dbReference type="PANTHER" id="PTHR30033:SF1">
    <property type="entry name" value="FLAGELLAR HOOK-ASSOCIATED PROTEIN 1"/>
    <property type="match status" value="1"/>
</dbReference>
<dbReference type="Proteomes" id="UP000001235">
    <property type="component" value="Chromosome"/>
</dbReference>